<dbReference type="VEuPathDB" id="FungiDB:BCV72DRAFT_336409"/>
<proteinExistence type="predicted"/>
<name>A0A1X0SF16_RHIZD</name>
<accession>A0A1X0SF16</accession>
<evidence type="ECO:0000313" key="3">
    <source>
        <dbReference type="Proteomes" id="UP000242381"/>
    </source>
</evidence>
<evidence type="ECO:0008006" key="4">
    <source>
        <dbReference type="Google" id="ProtNLM"/>
    </source>
</evidence>
<evidence type="ECO:0000256" key="1">
    <source>
        <dbReference type="SAM" id="Phobius"/>
    </source>
</evidence>
<dbReference type="AlphaFoldDB" id="A0A1X0SF16"/>
<evidence type="ECO:0000313" key="2">
    <source>
        <dbReference type="EMBL" id="ORE22863.1"/>
    </source>
</evidence>
<gene>
    <name evidence="2" type="ORF">BCV71DRAFT_284299</name>
</gene>
<protein>
    <recommendedName>
        <fullName evidence="4">F-box domain-containing protein</fullName>
    </recommendedName>
</protein>
<keyword evidence="1" id="KW-1133">Transmembrane helix</keyword>
<keyword evidence="1" id="KW-0812">Transmembrane</keyword>
<sequence length="347" mass="39860">MLRTGYIAVRISTQSAGFYFNALTESSDSRALSTCVVHGQFESIAPSARSCRRNIPLPCISQQKCSNHFSLQKCHINLTDFMVSMMTFWGLALVCIIISPFYELADFPLLEELVLPLTVVITNIQDFMFICNKCPNLIELDLYTNMDDHTSLMANFVVCPSLKTLNVKCHSLIPKVLVNHITTSLVNLSDITFWIEITSIQTNFGEIYKQLKDFLFTSQQKAVSLKLKTETRHTIDNEKIYMMIDECLNIVYHPSQLKACNSIRWTIAKSEVLVINLWKTWNHTIECQVYIPSLLFNGLIKRDDFTSSKMPSFHKLCLEQEFKWINLSMTVALFIEKACNLQELTLY</sequence>
<feature type="transmembrane region" description="Helical" evidence="1">
    <location>
        <begin position="81"/>
        <end position="102"/>
    </location>
</feature>
<reference evidence="2 3" key="1">
    <citation type="journal article" date="2016" name="Proc. Natl. Acad. Sci. U.S.A.">
        <title>Lipid metabolic changes in an early divergent fungus govern the establishment of a mutualistic symbiosis with endobacteria.</title>
        <authorList>
            <person name="Lastovetsky O.A."/>
            <person name="Gaspar M.L."/>
            <person name="Mondo S.J."/>
            <person name="LaButti K.M."/>
            <person name="Sandor L."/>
            <person name="Grigoriev I.V."/>
            <person name="Henry S.A."/>
            <person name="Pawlowska T.E."/>
        </authorList>
    </citation>
    <scope>NUCLEOTIDE SEQUENCE [LARGE SCALE GENOMIC DNA]</scope>
    <source>
        <strain evidence="2 3">ATCC 11559</strain>
    </source>
</reference>
<keyword evidence="1" id="KW-0472">Membrane</keyword>
<organism evidence="2 3">
    <name type="scientific">Rhizopus microsporus</name>
    <dbReference type="NCBI Taxonomy" id="58291"/>
    <lineage>
        <taxon>Eukaryota</taxon>
        <taxon>Fungi</taxon>
        <taxon>Fungi incertae sedis</taxon>
        <taxon>Mucoromycota</taxon>
        <taxon>Mucoromycotina</taxon>
        <taxon>Mucoromycetes</taxon>
        <taxon>Mucorales</taxon>
        <taxon>Mucorineae</taxon>
        <taxon>Rhizopodaceae</taxon>
        <taxon>Rhizopus</taxon>
    </lineage>
</organism>
<dbReference type="Proteomes" id="UP000242381">
    <property type="component" value="Unassembled WGS sequence"/>
</dbReference>
<dbReference type="EMBL" id="KV921263">
    <property type="protein sequence ID" value="ORE22863.1"/>
    <property type="molecule type" value="Genomic_DNA"/>
</dbReference>